<dbReference type="AlphaFoldDB" id="A0A5B7JDY8"/>
<protein>
    <submittedName>
        <fullName evidence="1">Uncharacterized protein</fullName>
    </submittedName>
</protein>
<comment type="caution">
    <text evidence="1">The sequence shown here is derived from an EMBL/GenBank/DDBJ whole genome shotgun (WGS) entry which is preliminary data.</text>
</comment>
<dbReference type="Proteomes" id="UP000324222">
    <property type="component" value="Unassembled WGS sequence"/>
</dbReference>
<proteinExistence type="predicted"/>
<accession>A0A5B7JDY8</accession>
<evidence type="ECO:0000313" key="2">
    <source>
        <dbReference type="Proteomes" id="UP000324222"/>
    </source>
</evidence>
<reference evidence="1 2" key="1">
    <citation type="submission" date="2019-05" db="EMBL/GenBank/DDBJ databases">
        <title>Another draft genome of Portunus trituberculatus and its Hox gene families provides insights of decapod evolution.</title>
        <authorList>
            <person name="Jeong J.-H."/>
            <person name="Song I."/>
            <person name="Kim S."/>
            <person name="Choi T."/>
            <person name="Kim D."/>
            <person name="Ryu S."/>
            <person name="Kim W."/>
        </authorList>
    </citation>
    <scope>NUCLEOTIDE SEQUENCE [LARGE SCALE GENOMIC DNA]</scope>
    <source>
        <tissue evidence="1">Muscle</tissue>
    </source>
</reference>
<sequence length="138" mass="15429">MPKTHDKNVSNFNSLFINVADLKYSAQTVRAGAASHPSSLPCVTFPKYVTVLDAEECEANVSRSRAARPHSEIAMARMTNAASARLIVALAGERRRHCDPPDKHTHAHTYTHTHPTATQFRDSHANYTFRRLTYVVNK</sequence>
<gene>
    <name evidence="1" type="ORF">E2C01_088251</name>
</gene>
<organism evidence="1 2">
    <name type="scientific">Portunus trituberculatus</name>
    <name type="common">Swimming crab</name>
    <name type="synonym">Neptunus trituberculatus</name>
    <dbReference type="NCBI Taxonomy" id="210409"/>
    <lineage>
        <taxon>Eukaryota</taxon>
        <taxon>Metazoa</taxon>
        <taxon>Ecdysozoa</taxon>
        <taxon>Arthropoda</taxon>
        <taxon>Crustacea</taxon>
        <taxon>Multicrustacea</taxon>
        <taxon>Malacostraca</taxon>
        <taxon>Eumalacostraca</taxon>
        <taxon>Eucarida</taxon>
        <taxon>Decapoda</taxon>
        <taxon>Pleocyemata</taxon>
        <taxon>Brachyura</taxon>
        <taxon>Eubrachyura</taxon>
        <taxon>Portunoidea</taxon>
        <taxon>Portunidae</taxon>
        <taxon>Portuninae</taxon>
        <taxon>Portunus</taxon>
    </lineage>
</organism>
<dbReference type="EMBL" id="VSRR010093713">
    <property type="protein sequence ID" value="MPC93129.1"/>
    <property type="molecule type" value="Genomic_DNA"/>
</dbReference>
<keyword evidence="2" id="KW-1185">Reference proteome</keyword>
<evidence type="ECO:0000313" key="1">
    <source>
        <dbReference type="EMBL" id="MPC93129.1"/>
    </source>
</evidence>
<name>A0A5B7JDY8_PORTR</name>